<name>A0ABR2ZQP5_9AGAR</name>
<feature type="compositionally biased region" description="Polar residues" evidence="1">
    <location>
        <begin position="1"/>
        <end position="13"/>
    </location>
</feature>
<comment type="caution">
    <text evidence="3">The sequence shown here is derived from an EMBL/GenBank/DDBJ whole genome shotgun (WGS) entry which is preliminary data.</text>
</comment>
<evidence type="ECO:0000313" key="4">
    <source>
        <dbReference type="Proteomes" id="UP001437256"/>
    </source>
</evidence>
<evidence type="ECO:0000259" key="2">
    <source>
        <dbReference type="Pfam" id="PF17667"/>
    </source>
</evidence>
<keyword evidence="4" id="KW-1185">Reference proteome</keyword>
<feature type="region of interest" description="Disordered" evidence="1">
    <location>
        <begin position="1"/>
        <end position="23"/>
    </location>
</feature>
<feature type="compositionally biased region" description="Polar residues" evidence="1">
    <location>
        <begin position="415"/>
        <end position="425"/>
    </location>
</feature>
<dbReference type="InterPro" id="IPR011009">
    <property type="entry name" value="Kinase-like_dom_sf"/>
</dbReference>
<feature type="region of interest" description="Disordered" evidence="1">
    <location>
        <begin position="409"/>
        <end position="438"/>
    </location>
</feature>
<dbReference type="EMBL" id="JBBXMP010000098">
    <property type="protein sequence ID" value="KAL0062712.1"/>
    <property type="molecule type" value="Genomic_DNA"/>
</dbReference>
<dbReference type="Proteomes" id="UP001437256">
    <property type="component" value="Unassembled WGS sequence"/>
</dbReference>
<evidence type="ECO:0000313" key="3">
    <source>
        <dbReference type="EMBL" id="KAL0062712.1"/>
    </source>
</evidence>
<reference evidence="3 4" key="1">
    <citation type="submission" date="2024-05" db="EMBL/GenBank/DDBJ databases">
        <title>A draft genome resource for the thread blight pathogen Marasmius tenuissimus strain MS-2.</title>
        <authorList>
            <person name="Yulfo-Soto G.E."/>
            <person name="Baruah I.K."/>
            <person name="Amoako-Attah I."/>
            <person name="Bukari Y."/>
            <person name="Meinhardt L.W."/>
            <person name="Bailey B.A."/>
            <person name="Cohen S.P."/>
        </authorList>
    </citation>
    <scope>NUCLEOTIDE SEQUENCE [LARGE SCALE GENOMIC DNA]</scope>
    <source>
        <strain evidence="3 4">MS-2</strain>
    </source>
</reference>
<feature type="domain" description="Fungal-type protein kinase" evidence="2">
    <location>
        <begin position="168"/>
        <end position="594"/>
    </location>
</feature>
<dbReference type="Gene3D" id="1.10.510.10">
    <property type="entry name" value="Transferase(Phosphotransferase) domain 1"/>
    <property type="match status" value="1"/>
</dbReference>
<sequence length="767" mass="87551">MPDASKPSNIQHRNTPRKGDYTHYSTYTQGHTNLGTTLPKFNLSYFLESVVPEVTEDKVGEVFQKLVDNKTIVYNEATEEHRWCWYDVDPSEMDGSENKVYKYLEDISEAVVKVAQEGWKAGQQPTVRFTCNPNHASLSDTQNSGFMTDGDQELIVPGGEKDLLDSVTTAEFKKKVGKENSNDNVRKLLGNSTHMMSSDPRRRFRFGITIEDTNMRLWYFSRALNYVTHSFNFITNPKPFIQFLLATSFATQEELGYDPTVLRINVDGEWVYDYCIHDEKGTHWYRTVESLDTHRAARLPGRGVRIWVVKPLDKNRQPYTKGAKKDKRYVLKDYWLPMDSKSEKEIADAIVEAAVKKGRNAADVRKHLMTIMHDWAVSVDGQNDDSDLHLRQNMPPPNYKEHILKQDLETPPTQPQLSSSVNSIPTGGLNIPAEKPQNDVPLKSQRRRIFEPRVHRRLVFKEVGQPLNKIRDQKVLAQCLTEALDGLSDFYLAEYVHRDVSNGNLLRCKLEDGGYICKISDLEYARPRLVEEKVDSKPHDFKTGTPAFMAVEVQVDDYVFGPLLNIIATTSGQGPQFLHNYLHDVEGLWWIMMYSLFSTGPASETLPSPEGLNDRMVKRDQLFPASITDSATRLHIMTNVKIRQRYVSTLPQPYQALAANMAEALVQLVKLYWSADRDVLNHASFKDTYRTLLPFFAKAKELGVESVLPLEELRPKPQPNDWPTVAATTPVTRKRSRATARAGDDDEYIDDSEHTSKNRKTAQTRSP</sequence>
<proteinExistence type="predicted"/>
<dbReference type="Pfam" id="PF17667">
    <property type="entry name" value="Pkinase_fungal"/>
    <property type="match status" value="1"/>
</dbReference>
<protein>
    <recommendedName>
        <fullName evidence="2">Fungal-type protein kinase domain-containing protein</fullName>
    </recommendedName>
</protein>
<dbReference type="PANTHER" id="PTHR38248">
    <property type="entry name" value="FUNK1 6"/>
    <property type="match status" value="1"/>
</dbReference>
<dbReference type="InterPro" id="IPR040976">
    <property type="entry name" value="Pkinase_fungal"/>
</dbReference>
<dbReference type="PANTHER" id="PTHR38248:SF2">
    <property type="entry name" value="FUNK1 11"/>
    <property type="match status" value="1"/>
</dbReference>
<feature type="region of interest" description="Disordered" evidence="1">
    <location>
        <begin position="713"/>
        <end position="767"/>
    </location>
</feature>
<accession>A0ABR2ZQP5</accession>
<gene>
    <name evidence="3" type="ORF">AAF712_010407</name>
</gene>
<feature type="compositionally biased region" description="Basic residues" evidence="1">
    <location>
        <begin position="757"/>
        <end position="767"/>
    </location>
</feature>
<organism evidence="3 4">
    <name type="scientific">Marasmius tenuissimus</name>
    <dbReference type="NCBI Taxonomy" id="585030"/>
    <lineage>
        <taxon>Eukaryota</taxon>
        <taxon>Fungi</taxon>
        <taxon>Dikarya</taxon>
        <taxon>Basidiomycota</taxon>
        <taxon>Agaricomycotina</taxon>
        <taxon>Agaricomycetes</taxon>
        <taxon>Agaricomycetidae</taxon>
        <taxon>Agaricales</taxon>
        <taxon>Marasmiineae</taxon>
        <taxon>Marasmiaceae</taxon>
        <taxon>Marasmius</taxon>
    </lineage>
</organism>
<evidence type="ECO:0000256" key="1">
    <source>
        <dbReference type="SAM" id="MobiDB-lite"/>
    </source>
</evidence>
<dbReference type="SUPFAM" id="SSF56112">
    <property type="entry name" value="Protein kinase-like (PK-like)"/>
    <property type="match status" value="1"/>
</dbReference>